<dbReference type="RefSeq" id="WP_108480867.1">
    <property type="nucleotide sequence ID" value="NZ_QANO01000118.1"/>
</dbReference>
<proteinExistence type="predicted"/>
<dbReference type="Proteomes" id="UP000244874">
    <property type="component" value="Unassembled WGS sequence"/>
</dbReference>
<protein>
    <submittedName>
        <fullName evidence="1">Phage tail protein</fullName>
    </submittedName>
</protein>
<comment type="caution">
    <text evidence="1">The sequence shown here is derived from an EMBL/GenBank/DDBJ whole genome shotgun (WGS) entry which is preliminary data.</text>
</comment>
<name>A0A2R7UL33_PSEDL</name>
<sequence length="326" mass="34610">MIDLSLLPPPDVVETLEFETLYQEVLGIFRDHMGDQWTALLESDPVVKLIETMAYRELLMRARVNDAAKASLLAYAKRADLDNRAADYGVQRLTIRAADPDAVPPVEAVMEGDNELRYRTRLSLEALSVAGSSGAYEYHALSSSADLAHVSVDSPRFSGVAVSDAVRAQLPSGAIVVVCDYAAGLDSPLPGDVSLTVLAGPNSTTPSAQLVAGALAALSAEDVRPVTDRPRVQAAIPTDFMVEAVLWVENGPDPNVVLAAARASLDATIAEARRLAGQLPLSAVYAALHVAGINRVDLVKPVEGVVCDKRHYPHATSIALTAKVIT</sequence>
<dbReference type="PANTHER" id="PTHR35862:SF1">
    <property type="entry name" value="FELS-2 PROPHAGE PROTEIN"/>
    <property type="match status" value="1"/>
</dbReference>
<gene>
    <name evidence="1" type="ORF">DBB42_15325</name>
</gene>
<dbReference type="InterPro" id="IPR052726">
    <property type="entry name" value="Phage_Baseplate_Hub"/>
</dbReference>
<accession>A0A2R7UL33</accession>
<dbReference type="AlphaFoldDB" id="A0A2R7UL33"/>
<dbReference type="PANTHER" id="PTHR35862">
    <property type="entry name" value="FELS-2 PROPHAGE PROTEIN"/>
    <property type="match status" value="1"/>
</dbReference>
<dbReference type="PIRSF" id="PIRSF020481">
    <property type="entry name" value="BAP"/>
    <property type="match status" value="1"/>
</dbReference>
<dbReference type="InterPro" id="IPR014507">
    <property type="entry name" value="Baseplate_assembly_J_pred"/>
</dbReference>
<evidence type="ECO:0000313" key="1">
    <source>
        <dbReference type="EMBL" id="PTU51359.1"/>
    </source>
</evidence>
<dbReference type="EMBL" id="QANO01000118">
    <property type="protein sequence ID" value="PTU51359.1"/>
    <property type="molecule type" value="Genomic_DNA"/>
</dbReference>
<evidence type="ECO:0000313" key="2">
    <source>
        <dbReference type="Proteomes" id="UP000244874"/>
    </source>
</evidence>
<organism evidence="1 2">
    <name type="scientific">Pseudomonas plecoglossicida</name>
    <dbReference type="NCBI Taxonomy" id="70775"/>
    <lineage>
        <taxon>Bacteria</taxon>
        <taxon>Pseudomonadati</taxon>
        <taxon>Pseudomonadota</taxon>
        <taxon>Gammaproteobacteria</taxon>
        <taxon>Pseudomonadales</taxon>
        <taxon>Pseudomonadaceae</taxon>
        <taxon>Pseudomonas</taxon>
    </lineage>
</organism>
<reference evidence="1 2" key="1">
    <citation type="submission" date="2018-04" db="EMBL/GenBank/DDBJ databases">
        <authorList>
            <person name="Go L.Y."/>
            <person name="Mitchell J.A."/>
        </authorList>
    </citation>
    <scope>NUCLEOTIDE SEQUENCE [LARGE SCALE GENOMIC DNA]</scope>
    <source>
        <strain evidence="1 2">KCJK7865</strain>
    </source>
</reference>